<feature type="transmembrane region" description="Helical" evidence="16">
    <location>
        <begin position="118"/>
        <end position="138"/>
    </location>
</feature>
<evidence type="ECO:0000256" key="2">
    <source>
        <dbReference type="ARBA" id="ARBA00004135"/>
    </source>
</evidence>
<name>A0AA35KIW8_9SAUR</name>
<feature type="coiled-coil region" evidence="15">
    <location>
        <begin position="248"/>
        <end position="275"/>
    </location>
</feature>
<gene>
    <name evidence="18" type="ORF">PODLI_1B019394</name>
</gene>
<dbReference type="GO" id="GO:0042383">
    <property type="term" value="C:sarcolemma"/>
    <property type="evidence" value="ECO:0007669"/>
    <property type="project" value="UniProtKB-SubCell"/>
</dbReference>
<comment type="catalytic activity">
    <reaction evidence="1">
        <text>D-fructose(out) = D-fructose(in)</text>
        <dbReference type="Rhea" id="RHEA:60372"/>
        <dbReference type="ChEBI" id="CHEBI:37721"/>
    </reaction>
</comment>
<keyword evidence="6 14" id="KW-0813">Transport</keyword>
<proteinExistence type="inferred from homology"/>
<feature type="domain" description="Major facilitator superfamily (MFS) profile" evidence="17">
    <location>
        <begin position="39"/>
        <end position="479"/>
    </location>
</feature>
<keyword evidence="8 18" id="KW-0762">Sugar transport</keyword>
<dbReference type="EMBL" id="OX395132">
    <property type="protein sequence ID" value="CAI5778965.1"/>
    <property type="molecule type" value="Genomic_DNA"/>
</dbReference>
<organism evidence="18 19">
    <name type="scientific">Podarcis lilfordi</name>
    <name type="common">Lilford's wall lizard</name>
    <dbReference type="NCBI Taxonomy" id="74358"/>
    <lineage>
        <taxon>Eukaryota</taxon>
        <taxon>Metazoa</taxon>
        <taxon>Chordata</taxon>
        <taxon>Craniata</taxon>
        <taxon>Vertebrata</taxon>
        <taxon>Euteleostomi</taxon>
        <taxon>Lepidosauria</taxon>
        <taxon>Squamata</taxon>
        <taxon>Bifurcata</taxon>
        <taxon>Unidentata</taxon>
        <taxon>Episquamata</taxon>
        <taxon>Laterata</taxon>
        <taxon>Lacertibaenia</taxon>
        <taxon>Lacertidae</taxon>
        <taxon>Podarcis</taxon>
    </lineage>
</organism>
<dbReference type="GO" id="GO:1990539">
    <property type="term" value="P:fructose import across plasma membrane"/>
    <property type="evidence" value="ECO:0007669"/>
    <property type="project" value="UniProtKB-ARBA"/>
</dbReference>
<evidence type="ECO:0000256" key="1">
    <source>
        <dbReference type="ARBA" id="ARBA00000590"/>
    </source>
</evidence>
<feature type="transmembrane region" description="Helical" evidence="16">
    <location>
        <begin position="177"/>
        <end position="195"/>
    </location>
</feature>
<evidence type="ECO:0000256" key="14">
    <source>
        <dbReference type="RuleBase" id="RU003346"/>
    </source>
</evidence>
<evidence type="ECO:0000256" key="9">
    <source>
        <dbReference type="ARBA" id="ARBA00022692"/>
    </source>
</evidence>
<keyword evidence="15" id="KW-0175">Coiled coil</keyword>
<dbReference type="AlphaFoldDB" id="A0AA35KIW8"/>
<dbReference type="PROSITE" id="PS00216">
    <property type="entry name" value="SUGAR_TRANSPORT_1"/>
    <property type="match status" value="1"/>
</dbReference>
<evidence type="ECO:0000256" key="5">
    <source>
        <dbReference type="ARBA" id="ARBA00015973"/>
    </source>
</evidence>
<dbReference type="SUPFAM" id="SSF103473">
    <property type="entry name" value="MFS general substrate transporter"/>
    <property type="match status" value="1"/>
</dbReference>
<evidence type="ECO:0000256" key="4">
    <source>
        <dbReference type="ARBA" id="ARBA00007004"/>
    </source>
</evidence>
<sequence>MTSTQETMDKKEAPTSKKPKKRVSLEAAFKDLSMTLLWVLFAACLLSATYGYNIWLIYSPSVLIKDFYNVTTFPPKMNPNIKLFLMSSSIALYPLGGTFGALLIGVLEDRCGRKGTLIITNVLSILSAVLMGCTHEVTTYEFKMVARLVTGICSGIIYSAVPIYIGEISPVELRGCITMMANFFFSIGVLLAQTLALREVLGNERGWPILMCFAGVMPVCQVFLLPFIPESPRYLYIQKKDEDGAREALQMLRGREDVEDEMDELREEFFAAKAEKPLNTPKLLWKRSLRWQVITVITLMASQHLTGVIAAYYYSERTYTYTHMGKDNVRFMSIATTVSFCLANIFSMFLVESVGRKILLLSGFGICGILCVLLAITVELQDTIREMAYFSTVFILLFLLAQCIGPNSTPCLIVLELFLQTSRASGFVIAGFVHWFMNFVSGVLFYHTEKSIGSYCFLLYFPICLATFLFILKFLPETKKRTFVDIKRIMLLRSVKKVSATVVD</sequence>
<feature type="transmembrane region" description="Helical" evidence="16">
    <location>
        <begin position="83"/>
        <end position="106"/>
    </location>
</feature>
<dbReference type="Pfam" id="PF00083">
    <property type="entry name" value="Sugar_tr"/>
    <property type="match status" value="1"/>
</dbReference>
<protein>
    <recommendedName>
        <fullName evidence="5">Solute carrier family 2, facilitated glucose transporter member 5</fullName>
    </recommendedName>
    <alternativeName>
        <fullName evidence="13">Fructose transporter</fullName>
    </alternativeName>
    <alternativeName>
        <fullName evidence="12">Glucose transporter type 5, small intestine</fullName>
    </alternativeName>
</protein>
<dbReference type="PROSITE" id="PS50850">
    <property type="entry name" value="MFS"/>
    <property type="match status" value="1"/>
</dbReference>
<feature type="transmembrane region" description="Helical" evidence="16">
    <location>
        <begin position="427"/>
        <end position="446"/>
    </location>
</feature>
<evidence type="ECO:0000256" key="7">
    <source>
        <dbReference type="ARBA" id="ARBA00022475"/>
    </source>
</evidence>
<keyword evidence="10 16" id="KW-1133">Transmembrane helix</keyword>
<dbReference type="FunFam" id="1.20.1250.20:FF:001511">
    <property type="entry name" value="Solute carrier family 2, facilitated glucose transporter member 5"/>
    <property type="match status" value="1"/>
</dbReference>
<dbReference type="PANTHER" id="PTHR23503">
    <property type="entry name" value="SOLUTE CARRIER FAMILY 2"/>
    <property type="match status" value="1"/>
</dbReference>
<feature type="transmembrane region" description="Helical" evidence="16">
    <location>
        <begin position="334"/>
        <end position="351"/>
    </location>
</feature>
<evidence type="ECO:0000256" key="13">
    <source>
        <dbReference type="ARBA" id="ARBA00031099"/>
    </source>
</evidence>
<feature type="transmembrane region" description="Helical" evidence="16">
    <location>
        <begin position="388"/>
        <end position="415"/>
    </location>
</feature>
<dbReference type="InterPro" id="IPR003663">
    <property type="entry name" value="Sugar/inositol_transpt"/>
</dbReference>
<evidence type="ECO:0000256" key="6">
    <source>
        <dbReference type="ARBA" id="ARBA00022448"/>
    </source>
</evidence>
<dbReference type="InterPro" id="IPR005829">
    <property type="entry name" value="Sugar_transporter_CS"/>
</dbReference>
<evidence type="ECO:0000313" key="19">
    <source>
        <dbReference type="Proteomes" id="UP001178461"/>
    </source>
</evidence>
<feature type="transmembrane region" description="Helical" evidence="16">
    <location>
        <begin position="207"/>
        <end position="228"/>
    </location>
</feature>
<keyword evidence="19" id="KW-1185">Reference proteome</keyword>
<evidence type="ECO:0000256" key="11">
    <source>
        <dbReference type="ARBA" id="ARBA00023136"/>
    </source>
</evidence>
<keyword evidence="7" id="KW-1003">Cell membrane</keyword>
<evidence type="ECO:0000256" key="16">
    <source>
        <dbReference type="SAM" id="Phobius"/>
    </source>
</evidence>
<comment type="similarity">
    <text evidence="4">Belongs to the major facilitator superfamily. Sugar transporter (TC 2.A.1.1) family. Glucose transporter subfamily.</text>
</comment>
<evidence type="ECO:0000259" key="17">
    <source>
        <dbReference type="PROSITE" id="PS50850"/>
    </source>
</evidence>
<dbReference type="Proteomes" id="UP001178461">
    <property type="component" value="Chromosome 7"/>
</dbReference>
<evidence type="ECO:0000313" key="18">
    <source>
        <dbReference type="EMBL" id="CAI5778965.1"/>
    </source>
</evidence>
<comment type="subcellular location">
    <subcellularLocation>
        <location evidence="2">Cell membrane</location>
        <location evidence="2">Sarcolemma</location>
    </subcellularLocation>
    <subcellularLocation>
        <location evidence="3">Cell membrane</location>
        <topology evidence="3">Multi-pass membrane protein</topology>
    </subcellularLocation>
</comment>
<evidence type="ECO:0000256" key="8">
    <source>
        <dbReference type="ARBA" id="ARBA00022597"/>
    </source>
</evidence>
<dbReference type="GO" id="GO:0070837">
    <property type="term" value="P:dehydroascorbic acid transport"/>
    <property type="evidence" value="ECO:0007669"/>
    <property type="project" value="TreeGrafter"/>
</dbReference>
<dbReference type="PRINTS" id="PR00171">
    <property type="entry name" value="SUGRTRNSPORT"/>
</dbReference>
<dbReference type="GO" id="GO:0005353">
    <property type="term" value="F:fructose transmembrane transporter activity"/>
    <property type="evidence" value="ECO:0007669"/>
    <property type="project" value="UniProtKB-ARBA"/>
</dbReference>
<dbReference type="GO" id="GO:0055056">
    <property type="term" value="F:D-glucose transmembrane transporter activity"/>
    <property type="evidence" value="ECO:0007669"/>
    <property type="project" value="TreeGrafter"/>
</dbReference>
<dbReference type="PANTHER" id="PTHR23503:SF32">
    <property type="entry name" value="SOLUTE CARRIER FAMILY 2, FACILITATED GLUCOSE TRANSPORTER MEMBER 5"/>
    <property type="match status" value="1"/>
</dbReference>
<evidence type="ECO:0000256" key="12">
    <source>
        <dbReference type="ARBA" id="ARBA00029961"/>
    </source>
</evidence>
<dbReference type="Gene3D" id="1.20.1250.20">
    <property type="entry name" value="MFS general substrate transporter like domains"/>
    <property type="match status" value="1"/>
</dbReference>
<dbReference type="InterPro" id="IPR036259">
    <property type="entry name" value="MFS_trans_sf"/>
</dbReference>
<reference evidence="18" key="1">
    <citation type="submission" date="2022-12" db="EMBL/GenBank/DDBJ databases">
        <authorList>
            <person name="Alioto T."/>
            <person name="Alioto T."/>
            <person name="Gomez Garrido J."/>
        </authorList>
    </citation>
    <scope>NUCLEOTIDE SEQUENCE</scope>
</reference>
<keyword evidence="11 16" id="KW-0472">Membrane</keyword>
<dbReference type="GO" id="GO:0046323">
    <property type="term" value="P:D-glucose import"/>
    <property type="evidence" value="ECO:0007669"/>
    <property type="project" value="TreeGrafter"/>
</dbReference>
<dbReference type="InterPro" id="IPR005828">
    <property type="entry name" value="MFS_sugar_transport-like"/>
</dbReference>
<keyword evidence="9 16" id="KW-0812">Transmembrane</keyword>
<accession>A0AA35KIW8</accession>
<feature type="transmembrane region" description="Helical" evidence="16">
    <location>
        <begin position="452"/>
        <end position="472"/>
    </location>
</feature>
<evidence type="ECO:0000256" key="15">
    <source>
        <dbReference type="SAM" id="Coils"/>
    </source>
</evidence>
<evidence type="ECO:0000256" key="10">
    <source>
        <dbReference type="ARBA" id="ARBA00022989"/>
    </source>
</evidence>
<feature type="transmembrane region" description="Helical" evidence="16">
    <location>
        <begin position="291"/>
        <end position="314"/>
    </location>
</feature>
<dbReference type="NCBIfam" id="TIGR00879">
    <property type="entry name" value="SP"/>
    <property type="match status" value="1"/>
</dbReference>
<dbReference type="PROSITE" id="PS00217">
    <property type="entry name" value="SUGAR_TRANSPORT_2"/>
    <property type="match status" value="1"/>
</dbReference>
<feature type="transmembrane region" description="Helical" evidence="16">
    <location>
        <begin position="144"/>
        <end position="165"/>
    </location>
</feature>
<evidence type="ECO:0000256" key="3">
    <source>
        <dbReference type="ARBA" id="ARBA00004651"/>
    </source>
</evidence>
<dbReference type="InterPro" id="IPR045263">
    <property type="entry name" value="GLUT"/>
</dbReference>
<feature type="transmembrane region" description="Helical" evidence="16">
    <location>
        <begin position="358"/>
        <end position="376"/>
    </location>
</feature>
<dbReference type="InterPro" id="IPR020846">
    <property type="entry name" value="MFS_dom"/>
</dbReference>